<dbReference type="Pfam" id="PF00535">
    <property type="entry name" value="Glycos_transf_2"/>
    <property type="match status" value="1"/>
</dbReference>
<dbReference type="EMBL" id="JAMZMM010000010">
    <property type="protein sequence ID" value="MCP2727283.1"/>
    <property type="molecule type" value="Genomic_DNA"/>
</dbReference>
<organism evidence="2 3">
    <name type="scientific">Limnofasciculus baicalensis BBK-W-15</name>
    <dbReference type="NCBI Taxonomy" id="2699891"/>
    <lineage>
        <taxon>Bacteria</taxon>
        <taxon>Bacillati</taxon>
        <taxon>Cyanobacteriota</taxon>
        <taxon>Cyanophyceae</taxon>
        <taxon>Coleofasciculales</taxon>
        <taxon>Coleofasciculaceae</taxon>
        <taxon>Limnofasciculus</taxon>
        <taxon>Limnofasciculus baicalensis</taxon>
    </lineage>
</organism>
<evidence type="ECO:0000313" key="3">
    <source>
        <dbReference type="Proteomes" id="UP001204953"/>
    </source>
</evidence>
<evidence type="ECO:0000313" key="2">
    <source>
        <dbReference type="EMBL" id="MCP2727283.1"/>
    </source>
</evidence>
<sequence>MNKNSSSVSVIIPVYNGERYLSDAIESVLFQSYEPLEIIVVDDGSTDKTAQIKRRFGDKICYLYQDNSGPSRARNTGIKIAKGEIITFLDADDLWSQNKLQLQVGYLGENPSLEVVIGSTQFMELTLGDEGQKFVEIGEPRIFLNLGSAIFRKSVFDRVGLFDTTLRYSEDVDWFNRARESTISILKHQELVLIYRQHEQNMTKNKVANELNILKVLKLSLDRRRSKNDGVAMELTKLSEELE</sequence>
<dbReference type="PANTHER" id="PTHR43685:SF2">
    <property type="entry name" value="GLYCOSYLTRANSFERASE 2-LIKE DOMAIN-CONTAINING PROTEIN"/>
    <property type="match status" value="1"/>
</dbReference>
<gene>
    <name evidence="2" type="ORF">NJ959_02190</name>
</gene>
<dbReference type="InterPro" id="IPR050834">
    <property type="entry name" value="Glycosyltransf_2"/>
</dbReference>
<protein>
    <submittedName>
        <fullName evidence="2">Glycosyltransferase family 2 protein</fullName>
    </submittedName>
</protein>
<evidence type="ECO:0000259" key="1">
    <source>
        <dbReference type="Pfam" id="PF00535"/>
    </source>
</evidence>
<feature type="domain" description="Glycosyltransferase 2-like" evidence="1">
    <location>
        <begin position="9"/>
        <end position="113"/>
    </location>
</feature>
<keyword evidence="3" id="KW-1185">Reference proteome</keyword>
<dbReference type="AlphaFoldDB" id="A0AAE3GP04"/>
<name>A0AAE3GP04_9CYAN</name>
<dbReference type="Proteomes" id="UP001204953">
    <property type="component" value="Unassembled WGS sequence"/>
</dbReference>
<dbReference type="Gene3D" id="3.90.550.10">
    <property type="entry name" value="Spore Coat Polysaccharide Biosynthesis Protein SpsA, Chain A"/>
    <property type="match status" value="1"/>
</dbReference>
<dbReference type="PANTHER" id="PTHR43685">
    <property type="entry name" value="GLYCOSYLTRANSFERASE"/>
    <property type="match status" value="1"/>
</dbReference>
<reference evidence="2" key="1">
    <citation type="submission" date="2022-06" db="EMBL/GenBank/DDBJ databases">
        <title>New cyanobacteria of genus Symplocastrum in benthos of Lake Baikal.</title>
        <authorList>
            <person name="Sorokovikova E."/>
            <person name="Tikhonova I."/>
            <person name="Krasnopeev A."/>
            <person name="Evseev P."/>
            <person name="Gladkikh A."/>
            <person name="Belykh O."/>
        </authorList>
    </citation>
    <scope>NUCLEOTIDE SEQUENCE</scope>
    <source>
        <strain evidence="2">BBK-W-15</strain>
    </source>
</reference>
<dbReference type="InterPro" id="IPR001173">
    <property type="entry name" value="Glyco_trans_2-like"/>
</dbReference>
<dbReference type="SUPFAM" id="SSF53448">
    <property type="entry name" value="Nucleotide-diphospho-sugar transferases"/>
    <property type="match status" value="1"/>
</dbReference>
<dbReference type="CDD" id="cd00761">
    <property type="entry name" value="Glyco_tranf_GTA_type"/>
    <property type="match status" value="1"/>
</dbReference>
<dbReference type="RefSeq" id="WP_254010099.1">
    <property type="nucleotide sequence ID" value="NZ_JAMZMM010000010.1"/>
</dbReference>
<dbReference type="InterPro" id="IPR029044">
    <property type="entry name" value="Nucleotide-diphossugar_trans"/>
</dbReference>
<accession>A0AAE3GP04</accession>
<proteinExistence type="predicted"/>
<comment type="caution">
    <text evidence="2">The sequence shown here is derived from an EMBL/GenBank/DDBJ whole genome shotgun (WGS) entry which is preliminary data.</text>
</comment>